<feature type="domain" description="Glycosyltransferase 2-like" evidence="1">
    <location>
        <begin position="7"/>
        <end position="127"/>
    </location>
</feature>
<dbReference type="AlphaFoldDB" id="A0A418LXR8"/>
<dbReference type="InterPro" id="IPR050834">
    <property type="entry name" value="Glycosyltransf_2"/>
</dbReference>
<name>A0A418LXR8_9BACT</name>
<dbReference type="Pfam" id="PF00535">
    <property type="entry name" value="Glycos_transf_2"/>
    <property type="match status" value="1"/>
</dbReference>
<evidence type="ECO:0000259" key="1">
    <source>
        <dbReference type="Pfam" id="PF00535"/>
    </source>
</evidence>
<evidence type="ECO:0000313" key="3">
    <source>
        <dbReference type="Proteomes" id="UP000283523"/>
    </source>
</evidence>
<dbReference type="SUPFAM" id="SSF53448">
    <property type="entry name" value="Nucleotide-diphospho-sugar transferases"/>
    <property type="match status" value="1"/>
</dbReference>
<dbReference type="GO" id="GO:0016740">
    <property type="term" value="F:transferase activity"/>
    <property type="evidence" value="ECO:0007669"/>
    <property type="project" value="UniProtKB-KW"/>
</dbReference>
<dbReference type="EMBL" id="QXED01000013">
    <property type="protein sequence ID" value="RIV18113.1"/>
    <property type="molecule type" value="Genomic_DNA"/>
</dbReference>
<keyword evidence="2" id="KW-0808">Transferase</keyword>
<dbReference type="PANTHER" id="PTHR43685">
    <property type="entry name" value="GLYCOSYLTRANSFERASE"/>
    <property type="match status" value="1"/>
</dbReference>
<accession>A0A418LXR8</accession>
<dbReference type="PANTHER" id="PTHR43685:SF11">
    <property type="entry name" value="GLYCOSYLTRANSFERASE TAGX-RELATED"/>
    <property type="match status" value="1"/>
</dbReference>
<protein>
    <submittedName>
        <fullName evidence="2">Glycosyltransferase</fullName>
    </submittedName>
</protein>
<dbReference type="Proteomes" id="UP000283523">
    <property type="component" value="Unassembled WGS sequence"/>
</dbReference>
<reference evidence="2 3" key="1">
    <citation type="submission" date="2018-08" db="EMBL/GenBank/DDBJ databases">
        <title>Fibrisoma montanum sp. nov., isolated from Danxia mountain soil.</title>
        <authorList>
            <person name="Huang Y."/>
        </authorList>
    </citation>
    <scope>NUCLEOTIDE SEQUENCE [LARGE SCALE GENOMIC DNA]</scope>
    <source>
        <strain evidence="2 3">HYT19</strain>
    </source>
</reference>
<evidence type="ECO:0000313" key="2">
    <source>
        <dbReference type="EMBL" id="RIV18113.1"/>
    </source>
</evidence>
<sequence length="267" mass="30468">MYAPFLSIIIPVLNGESTLDRCFSSLSSQVFTDYEVIVVDGGSTDCTPSMLAAYQRTLPRLHLLTHPGLGLYASMNAGIEQARGNWLFFMGCDDQLRDASTLATLSVVMTETRAKVVAGSVLYAEQGYVMHPRFGSPYWLQCRLHHQGTFYHRSVFDQFRYNPAWQIAADRELHLRLALAGLSCQVVPEVVAVFGERGISSRDPARCFSEIEQIHRHLFRGPVLGWMQLLDFFERNSWQLRRRWGLLNLKVRLRRRLTRALSVLSTQ</sequence>
<dbReference type="RefSeq" id="WP_119671364.1">
    <property type="nucleotide sequence ID" value="NZ_QXED01000013.1"/>
</dbReference>
<dbReference type="InterPro" id="IPR029044">
    <property type="entry name" value="Nucleotide-diphossugar_trans"/>
</dbReference>
<comment type="caution">
    <text evidence="2">The sequence shown here is derived from an EMBL/GenBank/DDBJ whole genome shotgun (WGS) entry which is preliminary data.</text>
</comment>
<dbReference type="OrthoDB" id="9788101at2"/>
<proteinExistence type="predicted"/>
<keyword evidence="3" id="KW-1185">Reference proteome</keyword>
<gene>
    <name evidence="2" type="ORF">DYU11_29605</name>
</gene>
<dbReference type="InterPro" id="IPR001173">
    <property type="entry name" value="Glyco_trans_2-like"/>
</dbReference>
<organism evidence="2 3">
    <name type="scientific">Fibrisoma montanum</name>
    <dbReference type="NCBI Taxonomy" id="2305895"/>
    <lineage>
        <taxon>Bacteria</taxon>
        <taxon>Pseudomonadati</taxon>
        <taxon>Bacteroidota</taxon>
        <taxon>Cytophagia</taxon>
        <taxon>Cytophagales</taxon>
        <taxon>Spirosomataceae</taxon>
        <taxon>Fibrisoma</taxon>
    </lineage>
</organism>
<dbReference type="Gene3D" id="3.90.550.10">
    <property type="entry name" value="Spore Coat Polysaccharide Biosynthesis Protein SpsA, Chain A"/>
    <property type="match status" value="1"/>
</dbReference>